<dbReference type="GeneID" id="92089361"/>
<sequence>MNDDTERDNLPVSMTSSQTVGRKEYAKPFQFQAHRDVIADRYEEGWRLLDGVAEADLARSYPEHPDDAISFYDTRALLARSDERQSPAQVVEAATALIDLLKTRYGLADHRTIDAQADADLEACLRKMGCDDQTEEVRQGIYIALDAVGEKLTRGAWWTSLEVRPLGNVASIGSSCRTVYDSAPMLYTGRWKYRAMGQPTGTDSCAIGGGCPPHFGVERSRKRVDGTLWVS</sequence>
<proteinExistence type="predicted"/>
<dbReference type="Proteomes" id="UP001480595">
    <property type="component" value="Unassembled WGS sequence"/>
</dbReference>
<protein>
    <submittedName>
        <fullName evidence="1">Uncharacterized protein</fullName>
    </submittedName>
</protein>
<dbReference type="EMBL" id="JAQQWL010000005">
    <property type="protein sequence ID" value="KAK8073990.1"/>
    <property type="molecule type" value="Genomic_DNA"/>
</dbReference>
<dbReference type="RefSeq" id="XP_066718465.1">
    <property type="nucleotide sequence ID" value="XM_066856298.1"/>
</dbReference>
<keyword evidence="2" id="KW-1185">Reference proteome</keyword>
<name>A0ABR1VRV4_9PEZI</name>
<organism evidence="1 2">
    <name type="scientific">Apiospora phragmitis</name>
    <dbReference type="NCBI Taxonomy" id="2905665"/>
    <lineage>
        <taxon>Eukaryota</taxon>
        <taxon>Fungi</taxon>
        <taxon>Dikarya</taxon>
        <taxon>Ascomycota</taxon>
        <taxon>Pezizomycotina</taxon>
        <taxon>Sordariomycetes</taxon>
        <taxon>Xylariomycetidae</taxon>
        <taxon>Amphisphaeriales</taxon>
        <taxon>Apiosporaceae</taxon>
        <taxon>Apiospora</taxon>
    </lineage>
</organism>
<reference evidence="1 2" key="1">
    <citation type="submission" date="2023-01" db="EMBL/GenBank/DDBJ databases">
        <title>Analysis of 21 Apiospora genomes using comparative genomics revels a genus with tremendous synthesis potential of carbohydrate active enzymes and secondary metabolites.</title>
        <authorList>
            <person name="Sorensen T."/>
        </authorList>
    </citation>
    <scope>NUCLEOTIDE SEQUENCE [LARGE SCALE GENOMIC DNA]</scope>
    <source>
        <strain evidence="1 2">CBS 135458</strain>
    </source>
</reference>
<evidence type="ECO:0000313" key="1">
    <source>
        <dbReference type="EMBL" id="KAK8073990.1"/>
    </source>
</evidence>
<comment type="caution">
    <text evidence="1">The sequence shown here is derived from an EMBL/GenBank/DDBJ whole genome shotgun (WGS) entry which is preliminary data.</text>
</comment>
<evidence type="ECO:0000313" key="2">
    <source>
        <dbReference type="Proteomes" id="UP001480595"/>
    </source>
</evidence>
<gene>
    <name evidence="1" type="ORF">PG994_004889</name>
</gene>
<accession>A0ABR1VRV4</accession>